<dbReference type="KEGG" id="cwa:CwatDRAFT_2006"/>
<gene>
    <name evidence="2" type="ORF">CwatDRAFT_2006</name>
</gene>
<dbReference type="OrthoDB" id="417618at2"/>
<feature type="domain" description="Rho termination factor-like N-terminal" evidence="1">
    <location>
        <begin position="8"/>
        <end position="48"/>
    </location>
</feature>
<evidence type="ECO:0000313" key="2">
    <source>
        <dbReference type="EMBL" id="EAM49461.1"/>
    </source>
</evidence>
<dbReference type="Gene3D" id="1.10.720.10">
    <property type="match status" value="1"/>
</dbReference>
<dbReference type="Proteomes" id="UP000003922">
    <property type="component" value="Unassembled WGS sequence"/>
</dbReference>
<dbReference type="SMART" id="SM00959">
    <property type="entry name" value="Rho_N"/>
    <property type="match status" value="1"/>
</dbReference>
<reference evidence="2" key="3">
    <citation type="submission" date="2016-12" db="EMBL/GenBank/DDBJ databases">
        <title>Annotation of the draft genome assembly of Crocosphaera watsonii WH 8501.</title>
        <authorList>
            <consortium name="US DOE Joint Genome Institute (JGI-ORNL)"/>
            <person name="Larimer F."/>
            <person name="Land M."/>
        </authorList>
    </citation>
    <scope>NUCLEOTIDE SEQUENCE</scope>
    <source>
        <strain evidence="2">WH 8501</strain>
    </source>
</reference>
<sequence length="401" mass="45205">MAPQSHLPLEEMTLRQLRKVASEYNISRYSRMRKAQLLVAIKQAIQSQTPQIIKTEPKVKIDSIVQEAQKVEASKFEVGQESKILLGQKTEIKSQLRDVGEDYQRNRIVLLPRDPQWAYAYWNISQKSKETLKAQGGEQLALRIYDVSDIDLNYQSPHSVQEYICDDVTQEWYIPIPLSDRDYVIDIGYRSVDGRWLVLARSAQIHIPALYPSDWIEDIFTTVNWDDQIEDHFVEPLLPPNPVQKRFVVSEQVAEAARVARSSFASLQYMAGSATGSVAFASEMGVWTVPNLSGPTMSGMGFGSEVLVPSQKFWLVADAELIVYGATEPDANVLVGGNPVKLNPDGTFRFQMSFQDGIIDYPIVAIAADGQQTRSIHMRFERETLSRDTNSKEDAMLEALG</sequence>
<name>Q4BZX9_CROWT</name>
<evidence type="ECO:0000259" key="1">
    <source>
        <dbReference type="SMART" id="SM00959"/>
    </source>
</evidence>
<protein>
    <submittedName>
        <fullName evidence="2">Rho termination factor, N-terminal</fullName>
    </submittedName>
</protein>
<dbReference type="EMBL" id="AADV02000069">
    <property type="protein sequence ID" value="EAM49461.1"/>
    <property type="molecule type" value="Genomic_DNA"/>
</dbReference>
<organism evidence="2 3">
    <name type="scientific">Crocosphaera watsonii WH 8501</name>
    <dbReference type="NCBI Taxonomy" id="165597"/>
    <lineage>
        <taxon>Bacteria</taxon>
        <taxon>Bacillati</taxon>
        <taxon>Cyanobacteriota</taxon>
        <taxon>Cyanophyceae</taxon>
        <taxon>Oscillatoriophycideae</taxon>
        <taxon>Chroococcales</taxon>
        <taxon>Aphanothecaceae</taxon>
        <taxon>Crocosphaera</taxon>
    </lineage>
</organism>
<dbReference type="Pfam" id="PF16258">
    <property type="entry name" value="DUF4912"/>
    <property type="match status" value="1"/>
</dbReference>
<dbReference type="InterPro" id="IPR036269">
    <property type="entry name" value="Rho_N_sf"/>
</dbReference>
<dbReference type="InterPro" id="IPR011112">
    <property type="entry name" value="Rho-like_N"/>
</dbReference>
<accession>Q4BZX9</accession>
<comment type="caution">
    <text evidence="2">The sequence shown here is derived from an EMBL/GenBank/DDBJ whole genome shotgun (WGS) entry which is preliminary data.</text>
</comment>
<keyword evidence="3" id="KW-1185">Reference proteome</keyword>
<dbReference type="AlphaFoldDB" id="Q4BZX9"/>
<proteinExistence type="predicted"/>
<dbReference type="RefSeq" id="WP_007306833.1">
    <property type="nucleotide sequence ID" value="NZ_AADV02000069.1"/>
</dbReference>
<reference evidence="2" key="1">
    <citation type="submission" date="2004-02" db="EMBL/GenBank/DDBJ databases">
        <authorList>
            <consortium name="DOE Joint Genome Institute"/>
        </authorList>
    </citation>
    <scope>NUCLEOTIDE SEQUENCE [LARGE SCALE GENOMIC DNA]</scope>
    <source>
        <strain evidence="2">WH 8501</strain>
    </source>
</reference>
<reference evidence="2" key="2">
    <citation type="submission" date="2005-06" db="EMBL/GenBank/DDBJ databases">
        <title>Sequencing of the draft genome and assembly of Crocosphaera watsonii WH 8501.</title>
        <authorList>
            <consortium name="US DOE Joint Genome Institute (JGI-PGF)"/>
            <person name="Copeland A."/>
            <person name="Lucas S."/>
            <person name="Lapidus A."/>
            <person name="Barry K."/>
            <person name="Detter C."/>
            <person name="Glavina T."/>
            <person name="Hammon N."/>
            <person name="Israni S."/>
            <person name="Pitluck S."/>
            <person name="Richardson P."/>
        </authorList>
    </citation>
    <scope>NUCLEOTIDE SEQUENCE [LARGE SCALE GENOMIC DNA]</scope>
    <source>
        <strain evidence="2">WH 8501</strain>
    </source>
</reference>
<evidence type="ECO:0000313" key="3">
    <source>
        <dbReference type="Proteomes" id="UP000003922"/>
    </source>
</evidence>
<dbReference type="GO" id="GO:0006353">
    <property type="term" value="P:DNA-templated transcription termination"/>
    <property type="evidence" value="ECO:0007669"/>
    <property type="project" value="InterPro"/>
</dbReference>
<dbReference type="InterPro" id="IPR032585">
    <property type="entry name" value="DUF4912"/>
</dbReference>
<dbReference type="SUPFAM" id="SSF68912">
    <property type="entry name" value="Rho N-terminal domain-like"/>
    <property type="match status" value="1"/>
</dbReference>
<dbReference type="Pfam" id="PF07498">
    <property type="entry name" value="Rho_N"/>
    <property type="match status" value="1"/>
</dbReference>